<dbReference type="Gene3D" id="1.10.1790.10">
    <property type="entry name" value="PRD domain"/>
    <property type="match status" value="2"/>
</dbReference>
<dbReference type="InterPro" id="IPR036634">
    <property type="entry name" value="PRD_sf"/>
</dbReference>
<dbReference type="Pfam" id="PF03123">
    <property type="entry name" value="CAT_RBD"/>
    <property type="match status" value="1"/>
</dbReference>
<organism evidence="3">
    <name type="scientific">Enterococcus faecium</name>
    <name type="common">Streptococcus faecium</name>
    <dbReference type="NCBI Taxonomy" id="1352"/>
    <lineage>
        <taxon>Bacteria</taxon>
        <taxon>Bacillati</taxon>
        <taxon>Bacillota</taxon>
        <taxon>Bacilli</taxon>
        <taxon>Lactobacillales</taxon>
        <taxon>Enterococcaceae</taxon>
        <taxon>Enterococcus</taxon>
    </lineage>
</organism>
<dbReference type="InterPro" id="IPR004341">
    <property type="entry name" value="CAT_RNA-bd_dom"/>
</dbReference>
<dbReference type="SUPFAM" id="SSF63520">
    <property type="entry name" value="PTS-regulatory domain, PRD"/>
    <property type="match status" value="2"/>
</dbReference>
<evidence type="ECO:0000259" key="2">
    <source>
        <dbReference type="PROSITE" id="PS51372"/>
    </source>
</evidence>
<dbReference type="PROSITE" id="PS51372">
    <property type="entry name" value="PRD_2"/>
    <property type="match status" value="2"/>
</dbReference>
<dbReference type="Pfam" id="PF00874">
    <property type="entry name" value="PRD"/>
    <property type="match status" value="2"/>
</dbReference>
<dbReference type="Gene3D" id="2.30.24.10">
    <property type="entry name" value="CAT RNA-binding domain"/>
    <property type="match status" value="1"/>
</dbReference>
<dbReference type="SUPFAM" id="SSF50151">
    <property type="entry name" value="SacY-like RNA-binding domain"/>
    <property type="match status" value="1"/>
</dbReference>
<dbReference type="InterPro" id="IPR011608">
    <property type="entry name" value="PRD"/>
</dbReference>
<dbReference type="GO" id="GO:0003723">
    <property type="term" value="F:RNA binding"/>
    <property type="evidence" value="ECO:0007669"/>
    <property type="project" value="InterPro"/>
</dbReference>
<evidence type="ECO:0000313" key="3">
    <source>
        <dbReference type="EMBL" id="BBI38236.1"/>
    </source>
</evidence>
<evidence type="ECO:0000256" key="1">
    <source>
        <dbReference type="ARBA" id="ARBA00022737"/>
    </source>
</evidence>
<name>A0A455TPW0_ENTFC</name>
<proteinExistence type="predicted"/>
<protein>
    <submittedName>
        <fullName evidence="3">Transcription antiterminator BglG</fullName>
    </submittedName>
</protein>
<gene>
    <name evidence="3" type="ORF">SMVRE20_00538</name>
</gene>
<dbReference type="SMART" id="SM01061">
    <property type="entry name" value="CAT_RBD"/>
    <property type="match status" value="1"/>
</dbReference>
<dbReference type="PANTHER" id="PTHR30185">
    <property type="entry name" value="CRYPTIC BETA-GLUCOSIDE BGL OPERON ANTITERMINATOR"/>
    <property type="match status" value="1"/>
</dbReference>
<dbReference type="GO" id="GO:0006355">
    <property type="term" value="P:regulation of DNA-templated transcription"/>
    <property type="evidence" value="ECO:0007669"/>
    <property type="project" value="InterPro"/>
</dbReference>
<feature type="domain" description="PRD" evidence="2">
    <location>
        <begin position="70"/>
        <end position="175"/>
    </location>
</feature>
<dbReference type="PANTHER" id="PTHR30185:SF15">
    <property type="entry name" value="CRYPTIC BETA-GLUCOSIDE BGL OPERON ANTITERMINATOR"/>
    <property type="match status" value="1"/>
</dbReference>
<dbReference type="InterPro" id="IPR050661">
    <property type="entry name" value="BglG_antiterminators"/>
</dbReference>
<reference evidence="3" key="1">
    <citation type="submission" date="2019-02" db="EMBL/GenBank/DDBJ databases">
        <title>Complete Genome Sequence of vanD5-typed vancomycin-resistant Enterococcus faecium in Sapporo, Japan.</title>
        <authorList>
            <person name="Sato T."/>
            <person name="Wada T."/>
            <person name="Shinagawa M."/>
            <person name="Fukushima Y."/>
            <person name="Nakajima C."/>
            <person name="Suzuki Y."/>
            <person name="Takahashi S."/>
            <person name="Yokota S."/>
        </authorList>
    </citation>
    <scope>NUCLEOTIDE SEQUENCE</scope>
    <source>
        <strain evidence="3">SMVRE20</strain>
    </source>
</reference>
<accession>A0A455TPW0</accession>
<sequence length="281" mass="32622">MNLMRVIKTLNNSLILCLDKQGKEVILMGKGIGFQLKKGDLVPADKIQKVFKLDSLSDALKKDYIKLFEAAPDDLIICVKRIIDYANAKFDFKLNKSLFFTLVDHLKHAIERSQKGIVFQNRLLIEIQKYYPKEFEIGCYAIQLINKKMNVQLPEEEAGNIAFHIVNAQSEQANMEETMLSVRALKDILAMLGYLFPEKKVDKDSMLYLRFVTHLQFFIARMIKKEELPEKDDFLLASVKQRFPKEYRAALKIKEYVQEEMGASANQDELLYLTLHISRVY</sequence>
<keyword evidence="1" id="KW-0677">Repeat</keyword>
<dbReference type="AlphaFoldDB" id="A0A455TPW0"/>
<feature type="domain" description="PRD" evidence="2">
    <location>
        <begin position="176"/>
        <end position="281"/>
    </location>
</feature>
<dbReference type="InterPro" id="IPR036650">
    <property type="entry name" value="CAT_RNA-bd_dom_sf"/>
</dbReference>
<dbReference type="EMBL" id="AP019408">
    <property type="protein sequence ID" value="BBI38236.1"/>
    <property type="molecule type" value="Genomic_DNA"/>
</dbReference>